<comment type="caution">
    <text evidence="10">The sequence shown here is derived from an EMBL/GenBank/DDBJ whole genome shotgun (WGS) entry which is preliminary data.</text>
</comment>
<feature type="compositionally biased region" description="Basic and acidic residues" evidence="9">
    <location>
        <begin position="615"/>
        <end position="666"/>
    </location>
</feature>
<feature type="compositionally biased region" description="Low complexity" evidence="9">
    <location>
        <begin position="548"/>
        <end position="575"/>
    </location>
</feature>
<dbReference type="InterPro" id="IPR036412">
    <property type="entry name" value="HAD-like_sf"/>
</dbReference>
<keyword evidence="1 8" id="KW-0963">Cytoplasm</keyword>
<dbReference type="AlphaFoldDB" id="A0A835CP09"/>
<name>A0A835CP09_APHGI</name>
<feature type="compositionally biased region" description="Basic and acidic residues" evidence="9">
    <location>
        <begin position="374"/>
        <end position="384"/>
    </location>
</feature>
<dbReference type="UniPathway" id="UPA00904">
    <property type="reaction ID" value="UER00876"/>
</dbReference>
<dbReference type="GO" id="GO:0005634">
    <property type="term" value="C:nucleus"/>
    <property type="evidence" value="ECO:0007669"/>
    <property type="project" value="UniProtKB-SubCell"/>
</dbReference>
<dbReference type="HAMAP" id="MF_03117">
    <property type="entry name" value="Salvage_MtnC_euk"/>
    <property type="match status" value="1"/>
</dbReference>
<comment type="cofactor">
    <cofactor evidence="8">
        <name>Mg(2+)</name>
        <dbReference type="ChEBI" id="CHEBI:18420"/>
    </cofactor>
    <text evidence="8">Binds 1 Mg(2+) ion per subunit.</text>
</comment>
<dbReference type="PANTHER" id="PTHR20371">
    <property type="entry name" value="ENOLASE-PHOSPHATASE E1"/>
    <property type="match status" value="1"/>
</dbReference>
<dbReference type="SUPFAM" id="SSF56784">
    <property type="entry name" value="HAD-like"/>
    <property type="match status" value="1"/>
</dbReference>
<dbReference type="GO" id="GO:0043874">
    <property type="term" value="F:acireductone synthase activity"/>
    <property type="evidence" value="ECO:0007669"/>
    <property type="project" value="UniProtKB-EC"/>
</dbReference>
<evidence type="ECO:0000313" key="11">
    <source>
        <dbReference type="Proteomes" id="UP000639338"/>
    </source>
</evidence>
<comment type="pathway">
    <text evidence="8">Amino-acid biosynthesis; L-methionine biosynthesis via salvage pathway; L-methionine from S-methyl-5-thio-alpha-D-ribose 1-phosphate: step 3/6.</text>
</comment>
<gene>
    <name evidence="10" type="ORF">HCN44_000617</name>
</gene>
<evidence type="ECO:0000256" key="6">
    <source>
        <dbReference type="ARBA" id="ARBA00023167"/>
    </source>
</evidence>
<dbReference type="OrthoDB" id="272500at2759"/>
<dbReference type="SFLD" id="SFLDG01133">
    <property type="entry name" value="C1.5.4:_Enolase-phosphatase_Li"/>
    <property type="match status" value="1"/>
</dbReference>
<keyword evidence="11" id="KW-1185">Reference proteome</keyword>
<comment type="catalytic activity">
    <reaction evidence="8">
        <text>5-methylsulfanyl-2,3-dioxopentyl phosphate + H2O = 1,2-dihydroxy-5-(methylsulfanyl)pent-1-en-3-one + phosphate</text>
        <dbReference type="Rhea" id="RHEA:21700"/>
        <dbReference type="ChEBI" id="CHEBI:15377"/>
        <dbReference type="ChEBI" id="CHEBI:43474"/>
        <dbReference type="ChEBI" id="CHEBI:49252"/>
        <dbReference type="ChEBI" id="CHEBI:58828"/>
        <dbReference type="EC" id="3.1.3.77"/>
    </reaction>
</comment>
<dbReference type="NCBIfam" id="TIGR01691">
    <property type="entry name" value="enolase-ppase"/>
    <property type="match status" value="1"/>
</dbReference>
<comment type="subcellular location">
    <subcellularLocation>
        <location evidence="8">Cytoplasm</location>
    </subcellularLocation>
    <subcellularLocation>
        <location evidence="8">Nucleus</location>
    </subcellularLocation>
</comment>
<keyword evidence="4 8" id="KW-0378">Hydrolase</keyword>
<dbReference type="FunFam" id="3.40.50.1000:FF:000079">
    <property type="entry name" value="Enolase-phosphatase E1"/>
    <property type="match status" value="1"/>
</dbReference>
<dbReference type="InterPro" id="IPR023214">
    <property type="entry name" value="HAD_sf"/>
</dbReference>
<feature type="compositionally biased region" description="Basic and acidic residues" evidence="9">
    <location>
        <begin position="446"/>
        <end position="462"/>
    </location>
</feature>
<feature type="compositionally biased region" description="Polar residues" evidence="9">
    <location>
        <begin position="432"/>
        <end position="445"/>
    </location>
</feature>
<feature type="binding site" evidence="8">
    <location>
        <position position="22"/>
    </location>
    <ligand>
        <name>Mg(2+)</name>
        <dbReference type="ChEBI" id="CHEBI:18420"/>
    </ligand>
</feature>
<feature type="binding site" evidence="8">
    <location>
        <position position="214"/>
    </location>
    <ligand>
        <name>Mg(2+)</name>
        <dbReference type="ChEBI" id="CHEBI:18420"/>
    </ligand>
</feature>
<sequence length="705" mass="79349">MAGEKRSQDYEDARDEKIIIVDIEGTTTSISFVKDTLFPYVRNNLKDYIEKNWENAEFKEDVKKLKEMATKDEADKIEGFVPITDSTTDEEKESLMKNILWQMDNDRKSGGLKQLQGHMWRDAYKSGAVKGHVYEDVPKSLEAWTKDNRKIYVYSSGSVEAQKLLFENTENGSLLKYFTDYYDTEIGEKQQTSSYKNILTKIDTEGKNVLFLTDVTKEAQAAIDAGMSSIIVIREGNAELTSEEKNKFTTIKSFDDLSFKTSAKRVKIDDTIEVEKNDTKVVTDEAKKTDKVETKTTTTTTDVEMKDVSTSNVEKNENKEDDKPKEEPMQVETEITKVDDDVVTKKEEEKEVKKNDTSVVKNDTSVVKTDEKIEKKNDKIEEPVVKASTSEVKSIEKETTTTTTTPTKKITTEETTKKDTVVVDDDKKIDENTQVQKKSETTSQKSTEENKSDKIEKTNEKIIVEAEETKTKTEIEVKKIEVEKTNNDTTVKTVETTKTEETNDKKDKKDDDIVEKVKNTDEKISDKPITEEVKQNGDSKKSTDKNETTTTTTTTTTTPTVTVTETKVPETTKVTNGQKTELNGDSKKVELIEKKETEVKVASVNNETTSTTTTKTDDEPAKIESAKKEEDEKPKNDDEKQRVNGNTDDKNDKTHQNGVNEEKSKNGESSTDTETFKVKKVVEIIADGAGEAEVAPPVAVVAATS</sequence>
<dbReference type="Gene3D" id="1.10.720.60">
    <property type="match status" value="1"/>
</dbReference>
<feature type="region of interest" description="Disordered" evidence="9">
    <location>
        <begin position="374"/>
        <end position="462"/>
    </location>
</feature>
<dbReference type="EC" id="3.1.3.77" evidence="8"/>
<dbReference type="SFLD" id="SFLDF00044">
    <property type="entry name" value="enolase-phosphatase"/>
    <property type="match status" value="1"/>
</dbReference>
<protein>
    <recommendedName>
        <fullName evidence="8">Enolase-phosphatase E1</fullName>
        <ecNumber evidence="8">3.1.3.77</ecNumber>
    </recommendedName>
    <alternativeName>
        <fullName evidence="8">2,3-diketo-5-methylthio-1-phosphopentane phosphatase</fullName>
    </alternativeName>
</protein>
<evidence type="ECO:0000256" key="8">
    <source>
        <dbReference type="HAMAP-Rule" id="MF_03117"/>
    </source>
</evidence>
<feature type="region of interest" description="Disordered" evidence="9">
    <location>
        <begin position="288"/>
        <end position="358"/>
    </location>
</feature>
<dbReference type="GO" id="GO:0005737">
    <property type="term" value="C:cytoplasm"/>
    <property type="evidence" value="ECO:0007669"/>
    <property type="project" value="UniProtKB-SubCell"/>
</dbReference>
<organism evidence="10 11">
    <name type="scientific">Aphidius gifuensis</name>
    <name type="common">Parasitoid wasp</name>
    <dbReference type="NCBI Taxonomy" id="684658"/>
    <lineage>
        <taxon>Eukaryota</taxon>
        <taxon>Metazoa</taxon>
        <taxon>Ecdysozoa</taxon>
        <taxon>Arthropoda</taxon>
        <taxon>Hexapoda</taxon>
        <taxon>Insecta</taxon>
        <taxon>Pterygota</taxon>
        <taxon>Neoptera</taxon>
        <taxon>Endopterygota</taxon>
        <taxon>Hymenoptera</taxon>
        <taxon>Apocrita</taxon>
        <taxon>Ichneumonoidea</taxon>
        <taxon>Braconidae</taxon>
        <taxon>Aphidiinae</taxon>
        <taxon>Aphidius</taxon>
    </lineage>
</organism>
<feature type="compositionally biased region" description="Low complexity" evidence="9">
    <location>
        <begin position="400"/>
        <end position="409"/>
    </location>
</feature>
<feature type="compositionally biased region" description="Basic and acidic residues" evidence="9">
    <location>
        <begin position="582"/>
        <end position="599"/>
    </location>
</feature>
<feature type="binding site" evidence="8">
    <location>
        <position position="24"/>
    </location>
    <ligand>
        <name>Mg(2+)</name>
        <dbReference type="ChEBI" id="CHEBI:18420"/>
    </ligand>
</feature>
<feature type="region of interest" description="Disordered" evidence="9">
    <location>
        <begin position="480"/>
        <end position="677"/>
    </location>
</feature>
<feature type="binding site" evidence="8">
    <location>
        <position position="189"/>
    </location>
    <ligand>
        <name>substrate</name>
    </ligand>
</feature>
<comment type="subunit">
    <text evidence="8">Monomer.</text>
</comment>
<keyword evidence="3 8" id="KW-0479">Metal-binding</keyword>
<dbReference type="InterPro" id="IPR023943">
    <property type="entry name" value="Enolase-ppase_E1"/>
</dbReference>
<comment type="pathway">
    <text evidence="8">Amino-acid biosynthesis; L-methionine biosynthesis via salvage pathway; L-methionine from S-methyl-5-thio-alpha-D-ribose 1-phosphate: step 4/6.</text>
</comment>
<evidence type="ECO:0000256" key="1">
    <source>
        <dbReference type="ARBA" id="ARBA00022490"/>
    </source>
</evidence>
<dbReference type="Gene3D" id="3.40.50.1000">
    <property type="entry name" value="HAD superfamily/HAD-like"/>
    <property type="match status" value="1"/>
</dbReference>
<dbReference type="SFLD" id="SFLDS00003">
    <property type="entry name" value="Haloacid_Dehalogenase"/>
    <property type="match status" value="1"/>
</dbReference>
<comment type="similarity">
    <text evidence="8">Belongs to the HAD-like hydrolase superfamily. MasA/MtnC family.</text>
</comment>
<feature type="binding site" evidence="8">
    <location>
        <begin position="155"/>
        <end position="156"/>
    </location>
    <ligand>
        <name>substrate</name>
    </ligand>
</feature>
<keyword evidence="7 8" id="KW-0539">Nucleus</keyword>
<dbReference type="PANTHER" id="PTHR20371:SF1">
    <property type="entry name" value="ENOLASE-PHOSPHATASE E1"/>
    <property type="match status" value="1"/>
</dbReference>
<comment type="function">
    <text evidence="8">Bifunctional enzyme that catalyzes the enolization of 2,3-diketo-5-methylthiopentyl-1-phosphate (DK-MTP-1-P) into the intermediate 2-hydroxy-3-keto-5-methylthiopentenyl-1-phosphate (HK-MTPenyl-1-P), which is then dephosphorylated to form the acireductone 1,2-dihydroxy-3-keto-5-methylthiopentene (DHK-MTPene).</text>
</comment>
<reference evidence="10 11" key="1">
    <citation type="submission" date="2020-08" db="EMBL/GenBank/DDBJ databases">
        <title>Aphidius gifuensis genome sequencing and assembly.</title>
        <authorList>
            <person name="Du Z."/>
        </authorList>
    </citation>
    <scope>NUCLEOTIDE SEQUENCE [LARGE SCALE GENOMIC DNA]</scope>
    <source>
        <strain evidence="10">YNYX2018</strain>
        <tissue evidence="10">Adults</tissue>
    </source>
</reference>
<feature type="compositionally biased region" description="Basic and acidic residues" evidence="9">
    <location>
        <begin position="495"/>
        <end position="547"/>
    </location>
</feature>
<evidence type="ECO:0000256" key="3">
    <source>
        <dbReference type="ARBA" id="ARBA00022723"/>
    </source>
</evidence>
<evidence type="ECO:0000256" key="9">
    <source>
        <dbReference type="SAM" id="MobiDB-lite"/>
    </source>
</evidence>
<dbReference type="InterPro" id="IPR027511">
    <property type="entry name" value="ENOPH1_eukaryotes"/>
</dbReference>
<keyword evidence="2 8" id="KW-0028">Amino-acid biosynthesis</keyword>
<dbReference type="EMBL" id="JACMRX010000004">
    <property type="protein sequence ID" value="KAF7990812.1"/>
    <property type="molecule type" value="Genomic_DNA"/>
</dbReference>
<feature type="compositionally biased region" description="Basic and acidic residues" evidence="9">
    <location>
        <begin position="314"/>
        <end position="356"/>
    </location>
</feature>
<proteinExistence type="inferred from homology"/>
<evidence type="ECO:0000256" key="7">
    <source>
        <dbReference type="ARBA" id="ARBA00023242"/>
    </source>
</evidence>
<feature type="compositionally biased region" description="Basic and acidic residues" evidence="9">
    <location>
        <begin position="410"/>
        <end position="431"/>
    </location>
</feature>
<dbReference type="CDD" id="cd01629">
    <property type="entry name" value="HAD_EP"/>
    <property type="match status" value="1"/>
</dbReference>
<dbReference type="GO" id="GO:0000287">
    <property type="term" value="F:magnesium ion binding"/>
    <property type="evidence" value="ECO:0007669"/>
    <property type="project" value="UniProtKB-UniRule"/>
</dbReference>
<dbReference type="GO" id="GO:0019509">
    <property type="term" value="P:L-methionine salvage from methylthioadenosine"/>
    <property type="evidence" value="ECO:0007669"/>
    <property type="project" value="UniProtKB-UniRule"/>
</dbReference>
<keyword evidence="5 8" id="KW-0460">Magnesium</keyword>
<keyword evidence="6 8" id="KW-0486">Methionine biosynthesis</keyword>
<evidence type="ECO:0000256" key="4">
    <source>
        <dbReference type="ARBA" id="ARBA00022801"/>
    </source>
</evidence>
<evidence type="ECO:0000256" key="2">
    <source>
        <dbReference type="ARBA" id="ARBA00022605"/>
    </source>
</evidence>
<dbReference type="Proteomes" id="UP000639338">
    <property type="component" value="Unassembled WGS sequence"/>
</dbReference>
<dbReference type="SFLD" id="SFLDG01129">
    <property type="entry name" value="C1.5:_HAD__Beta-PGM__Phosphata"/>
    <property type="match status" value="1"/>
</dbReference>
<accession>A0A835CP09</accession>
<evidence type="ECO:0000313" key="10">
    <source>
        <dbReference type="EMBL" id="KAF7990812.1"/>
    </source>
</evidence>
<evidence type="ECO:0000256" key="5">
    <source>
        <dbReference type="ARBA" id="ARBA00022842"/>
    </source>
</evidence>
<dbReference type="Pfam" id="PF00702">
    <property type="entry name" value="Hydrolase"/>
    <property type="match status" value="1"/>
</dbReference>